<name>A0A5N5SP14_9CRUS</name>
<keyword evidence="1 6" id="KW-0963">Cytoplasm</keyword>
<reference evidence="7 8" key="1">
    <citation type="journal article" date="2019" name="PLoS Biol.">
        <title>Sex chromosomes control vertical transmission of feminizing Wolbachia symbionts in an isopod.</title>
        <authorList>
            <person name="Becking T."/>
            <person name="Chebbi M.A."/>
            <person name="Giraud I."/>
            <person name="Moumen B."/>
            <person name="Laverre T."/>
            <person name="Caubet Y."/>
            <person name="Peccoud J."/>
            <person name="Gilbert C."/>
            <person name="Cordaux R."/>
        </authorList>
    </citation>
    <scope>NUCLEOTIDE SEQUENCE [LARGE SCALE GENOMIC DNA]</scope>
    <source>
        <strain evidence="7">ANa2</strain>
        <tissue evidence="7">Whole body excluding digestive tract and cuticle</tissue>
    </source>
</reference>
<dbReference type="GO" id="GO:0005737">
    <property type="term" value="C:cytoplasm"/>
    <property type="evidence" value="ECO:0007669"/>
    <property type="project" value="UniProtKB-SubCell"/>
</dbReference>
<dbReference type="PANTHER" id="PTHR43475:SF1">
    <property type="entry name" value="METHYLTHIORIBOSE-1-PHOSPHATE ISOMERASE"/>
    <property type="match status" value="1"/>
</dbReference>
<comment type="caution">
    <text evidence="7">The sequence shown here is derived from an EMBL/GenBank/DDBJ whole genome shotgun (WGS) entry which is preliminary data.</text>
</comment>
<proteinExistence type="inferred from homology"/>
<comment type="pathway">
    <text evidence="6">Amino-acid biosynthesis; L-methionine biosynthesis via salvage pathway; L-methionine from S-methyl-5-thio-alpha-D-ribose 1-phosphate: step 1/6.</text>
</comment>
<keyword evidence="8" id="KW-1185">Reference proteome</keyword>
<dbReference type="Proteomes" id="UP000326759">
    <property type="component" value="Unassembled WGS sequence"/>
</dbReference>
<dbReference type="SUPFAM" id="SSF100950">
    <property type="entry name" value="NagB/RpiA/CoA transferase-like"/>
    <property type="match status" value="1"/>
</dbReference>
<evidence type="ECO:0000256" key="5">
    <source>
        <dbReference type="ARBA" id="ARBA00023242"/>
    </source>
</evidence>
<evidence type="ECO:0000256" key="2">
    <source>
        <dbReference type="ARBA" id="ARBA00022605"/>
    </source>
</evidence>
<comment type="similarity">
    <text evidence="6">Belongs to the eIF-2B alpha/beta/delta subunits family. MtnA subfamily.</text>
</comment>
<dbReference type="InterPro" id="IPR027363">
    <property type="entry name" value="M1Pi_N"/>
</dbReference>
<dbReference type="AlphaFoldDB" id="A0A5N5SP14"/>
<dbReference type="FunFam" id="3.40.50.10470:FF:000003">
    <property type="entry name" value="Methylthioribose-1-phosphate isomerase"/>
    <property type="match status" value="1"/>
</dbReference>
<dbReference type="InterPro" id="IPR037171">
    <property type="entry name" value="NagB/RpiA_transferase-like"/>
</dbReference>
<dbReference type="Pfam" id="PF01008">
    <property type="entry name" value="IF-2B"/>
    <property type="match status" value="1"/>
</dbReference>
<dbReference type="FunFam" id="1.20.120.420:FF:000003">
    <property type="entry name" value="Methylthioribose-1-phosphate isomerase"/>
    <property type="match status" value="1"/>
</dbReference>
<dbReference type="Gene3D" id="3.40.50.10470">
    <property type="entry name" value="Translation initiation factor eif-2b, domain 2"/>
    <property type="match status" value="1"/>
</dbReference>
<comment type="subcellular location">
    <subcellularLocation>
        <location evidence="6">Cytoplasm</location>
    </subcellularLocation>
    <subcellularLocation>
        <location evidence="6">Nucleus</location>
    </subcellularLocation>
</comment>
<dbReference type="GO" id="GO:0046523">
    <property type="term" value="F:S-methyl-5-thioribose-1-phosphate isomerase activity"/>
    <property type="evidence" value="ECO:0007669"/>
    <property type="project" value="UniProtKB-UniRule"/>
</dbReference>
<feature type="active site" description="Proton donor" evidence="6">
    <location>
        <position position="247"/>
    </location>
</feature>
<feature type="site" description="Transition state stabilizer" evidence="6">
    <location>
        <position position="167"/>
    </location>
</feature>
<dbReference type="PANTHER" id="PTHR43475">
    <property type="entry name" value="METHYLTHIORIBOSE-1-PHOSPHATE ISOMERASE"/>
    <property type="match status" value="1"/>
</dbReference>
<keyword evidence="2 6" id="KW-0028">Amino-acid biosynthesis</keyword>
<evidence type="ECO:0000256" key="1">
    <source>
        <dbReference type="ARBA" id="ARBA00022490"/>
    </source>
</evidence>
<dbReference type="GO" id="GO:0005634">
    <property type="term" value="C:nucleus"/>
    <property type="evidence" value="ECO:0007669"/>
    <property type="project" value="UniProtKB-SubCell"/>
</dbReference>
<evidence type="ECO:0000313" key="8">
    <source>
        <dbReference type="Proteomes" id="UP000326759"/>
    </source>
</evidence>
<evidence type="ECO:0000256" key="3">
    <source>
        <dbReference type="ARBA" id="ARBA00023167"/>
    </source>
</evidence>
<dbReference type="InterPro" id="IPR000649">
    <property type="entry name" value="IF-2B-related"/>
</dbReference>
<dbReference type="NCBIfam" id="TIGR00512">
    <property type="entry name" value="salvage_mtnA"/>
    <property type="match status" value="1"/>
</dbReference>
<dbReference type="HAMAP" id="MF_01678">
    <property type="entry name" value="Salvage_MtnA"/>
    <property type="match status" value="1"/>
</dbReference>
<evidence type="ECO:0000313" key="7">
    <source>
        <dbReference type="EMBL" id="KAB7495329.1"/>
    </source>
</evidence>
<evidence type="ECO:0000256" key="6">
    <source>
        <dbReference type="HAMAP-Rule" id="MF_03119"/>
    </source>
</evidence>
<comment type="function">
    <text evidence="6">Catalyzes the interconversion of methylthioribose-1-phosphate (MTR-1-P) into methylthioribulose-1-phosphate (MTRu-1-P).</text>
</comment>
<comment type="catalytic activity">
    <reaction evidence="6">
        <text>5-(methylsulfanyl)-alpha-D-ribose 1-phosphate = 5-(methylsulfanyl)-D-ribulose 1-phosphate</text>
        <dbReference type="Rhea" id="RHEA:19989"/>
        <dbReference type="ChEBI" id="CHEBI:58533"/>
        <dbReference type="ChEBI" id="CHEBI:58548"/>
        <dbReference type="EC" id="5.3.1.23"/>
    </reaction>
</comment>
<keyword evidence="3 6" id="KW-0486">Methionine biosynthesis</keyword>
<evidence type="ECO:0000256" key="4">
    <source>
        <dbReference type="ARBA" id="ARBA00023235"/>
    </source>
</evidence>
<sequence length="356" mass="39217">MTLEAIKWKDGKLQILDQLLLPLECKFIDIDNTKEGWEVINKMQVRGAPAIAIVGCLSLAAELQTCFPKFASKSELHKFIKEKIIYLISARPTAVNMKISGEDLIMNSRKLLDSEISLLDYKEKVIGLCVQMLESDVTTNKTLSKFGCDFLLKELPDDNNVTVLTHCNTGSLATAGYGTALGMIRTLHSRNRLGHVYCTETRPYNQGARLTAYELVFEKMPATLICDDMVGALMKIRKVNAVIVGSDRIARNGDTANKIGTYQLAVLAKHHNVPFYVCAPTTSIDMSLKNGSDIPIEERPENELSHIGKQRIAAPGIKCWNPAFDVTPAELISGGIVTEKGVFAPDELFSKLSVGI</sequence>
<protein>
    <recommendedName>
        <fullName evidence="6">Methylthioribose-1-phosphate isomerase</fullName>
        <shortName evidence="6">M1Pi</shortName>
        <shortName evidence="6">MTR-1-P isomerase</shortName>
        <ecNumber evidence="6">5.3.1.23</ecNumber>
    </recommendedName>
    <alternativeName>
        <fullName evidence="6">S-methyl-5-thioribose-1-phosphate isomerase</fullName>
    </alternativeName>
    <alternativeName>
        <fullName evidence="6">Translation initiation factor eIF-2B subunit alpha/beta/delta-like protein</fullName>
    </alternativeName>
</protein>
<dbReference type="OrthoDB" id="2461at2759"/>
<keyword evidence="5 6" id="KW-0539">Nucleus</keyword>
<keyword evidence="4 6" id="KW-0413">Isomerase</keyword>
<gene>
    <name evidence="7" type="primary">MTNA</name>
    <name evidence="7" type="ORF">Anas_07929</name>
</gene>
<dbReference type="Gene3D" id="1.20.120.420">
    <property type="entry name" value="translation initiation factor eif-2b, domain 1"/>
    <property type="match status" value="1"/>
</dbReference>
<dbReference type="InterPro" id="IPR042529">
    <property type="entry name" value="IF_2B-like_C"/>
</dbReference>
<dbReference type="EC" id="5.3.1.23" evidence="6"/>
<dbReference type="InterPro" id="IPR011559">
    <property type="entry name" value="Initiation_fac_2B_a/b/d"/>
</dbReference>
<organism evidence="7 8">
    <name type="scientific">Armadillidium nasatum</name>
    <dbReference type="NCBI Taxonomy" id="96803"/>
    <lineage>
        <taxon>Eukaryota</taxon>
        <taxon>Metazoa</taxon>
        <taxon>Ecdysozoa</taxon>
        <taxon>Arthropoda</taxon>
        <taxon>Crustacea</taxon>
        <taxon>Multicrustacea</taxon>
        <taxon>Malacostraca</taxon>
        <taxon>Eumalacostraca</taxon>
        <taxon>Peracarida</taxon>
        <taxon>Isopoda</taxon>
        <taxon>Oniscidea</taxon>
        <taxon>Crinocheta</taxon>
        <taxon>Armadillidiidae</taxon>
        <taxon>Armadillidium</taxon>
    </lineage>
</organism>
<dbReference type="NCBIfam" id="TIGR00524">
    <property type="entry name" value="eIF-2B_rel"/>
    <property type="match status" value="1"/>
</dbReference>
<dbReference type="GO" id="GO:0019509">
    <property type="term" value="P:L-methionine salvage from methylthioadenosine"/>
    <property type="evidence" value="ECO:0007669"/>
    <property type="project" value="UniProtKB-UniRule"/>
</dbReference>
<dbReference type="UniPathway" id="UPA00904">
    <property type="reaction ID" value="UER00874"/>
</dbReference>
<dbReference type="EMBL" id="SEYY01022745">
    <property type="protein sequence ID" value="KAB7495329.1"/>
    <property type="molecule type" value="Genomic_DNA"/>
</dbReference>
<accession>A0A5N5SP14</accession>
<dbReference type="NCBIfam" id="NF004326">
    <property type="entry name" value="PRK05720.1"/>
    <property type="match status" value="1"/>
</dbReference>
<dbReference type="InterPro" id="IPR005251">
    <property type="entry name" value="IF-M1Pi"/>
</dbReference>